<keyword evidence="3" id="KW-1185">Reference proteome</keyword>
<accession>A0A2W5WX33</accession>
<dbReference type="Proteomes" id="UP000248783">
    <property type="component" value="Unassembled WGS sequence"/>
</dbReference>
<keyword evidence="1" id="KW-1133">Transmembrane helix</keyword>
<keyword evidence="1" id="KW-0812">Transmembrane</keyword>
<sequence length="106" mass="10949">MTATPVTTQQAHPQRATWRTVVQGILSTVIVLGVVAPAVAAILGEELGHLLGEHAVATITAVGAGIAAVGGALARIMAIPAVDAWLQRLHLSSDPQIHLVRRDPDA</sequence>
<name>A0A2W5WX33_9MICO</name>
<keyword evidence="1" id="KW-0472">Membrane</keyword>
<proteinExistence type="predicted"/>
<dbReference type="RefSeq" id="WP_111249576.1">
    <property type="nucleotide sequence ID" value="NZ_QKWH01000001.1"/>
</dbReference>
<evidence type="ECO:0000313" key="2">
    <source>
        <dbReference type="EMBL" id="PZR55212.1"/>
    </source>
</evidence>
<evidence type="ECO:0008006" key="4">
    <source>
        <dbReference type="Google" id="ProtNLM"/>
    </source>
</evidence>
<dbReference type="EMBL" id="QKWH01000001">
    <property type="protein sequence ID" value="PZR55212.1"/>
    <property type="molecule type" value="Genomic_DNA"/>
</dbReference>
<evidence type="ECO:0000256" key="1">
    <source>
        <dbReference type="SAM" id="Phobius"/>
    </source>
</evidence>
<protein>
    <recommendedName>
        <fullName evidence="4">Holin</fullName>
    </recommendedName>
</protein>
<gene>
    <name evidence="2" type="ORF">DNL40_02250</name>
</gene>
<evidence type="ECO:0000313" key="3">
    <source>
        <dbReference type="Proteomes" id="UP000248783"/>
    </source>
</evidence>
<reference evidence="2 3" key="1">
    <citation type="submission" date="2018-06" db="EMBL/GenBank/DDBJ databases">
        <title>Whole genome sequencing of a novel hydrocarbon degrading bacterial strain, PW21 isolated from oil contaminated produced water sample.</title>
        <authorList>
            <person name="Nagkirti P."/>
            <person name="Shaikh A."/>
            <person name="Gowdaman V."/>
            <person name="Engineer A.E."/>
            <person name="Dagar S."/>
            <person name="Dhakephalkar P.K."/>
        </authorList>
    </citation>
    <scope>NUCLEOTIDE SEQUENCE [LARGE SCALE GENOMIC DNA]</scope>
    <source>
        <strain evidence="2 3">PW21</strain>
    </source>
</reference>
<dbReference type="AlphaFoldDB" id="A0A2W5WX33"/>
<comment type="caution">
    <text evidence="2">The sequence shown here is derived from an EMBL/GenBank/DDBJ whole genome shotgun (WGS) entry which is preliminary data.</text>
</comment>
<feature type="transmembrane region" description="Helical" evidence="1">
    <location>
        <begin position="55"/>
        <end position="78"/>
    </location>
</feature>
<feature type="transmembrane region" description="Helical" evidence="1">
    <location>
        <begin position="21"/>
        <end position="43"/>
    </location>
</feature>
<organism evidence="2 3">
    <name type="scientific">Xylanimonas oleitrophica</name>
    <dbReference type="NCBI Taxonomy" id="2607479"/>
    <lineage>
        <taxon>Bacteria</taxon>
        <taxon>Bacillati</taxon>
        <taxon>Actinomycetota</taxon>
        <taxon>Actinomycetes</taxon>
        <taxon>Micrococcales</taxon>
        <taxon>Promicromonosporaceae</taxon>
        <taxon>Xylanimonas</taxon>
    </lineage>
</organism>